<name>A0A1G1YLZ3_9BACT</name>
<organism evidence="1 2">
    <name type="scientific">Candidatus Buchananbacteria bacterium RIFCSPLOWO2_01_FULL_40_23b</name>
    <dbReference type="NCBI Taxonomy" id="1797544"/>
    <lineage>
        <taxon>Bacteria</taxon>
        <taxon>Candidatus Buchananiibacteriota</taxon>
    </lineage>
</organism>
<reference evidence="1 2" key="1">
    <citation type="journal article" date="2016" name="Nat. Commun.">
        <title>Thousands of microbial genomes shed light on interconnected biogeochemical processes in an aquifer system.</title>
        <authorList>
            <person name="Anantharaman K."/>
            <person name="Brown C.T."/>
            <person name="Hug L.A."/>
            <person name="Sharon I."/>
            <person name="Castelle C.J."/>
            <person name="Probst A.J."/>
            <person name="Thomas B.C."/>
            <person name="Singh A."/>
            <person name="Wilkins M.J."/>
            <person name="Karaoz U."/>
            <person name="Brodie E.L."/>
            <person name="Williams K.H."/>
            <person name="Hubbard S.S."/>
            <person name="Banfield J.F."/>
        </authorList>
    </citation>
    <scope>NUCLEOTIDE SEQUENCE [LARGE SCALE GENOMIC DNA]</scope>
</reference>
<protein>
    <submittedName>
        <fullName evidence="1">Uncharacterized protein</fullName>
    </submittedName>
</protein>
<evidence type="ECO:0000313" key="2">
    <source>
        <dbReference type="Proteomes" id="UP000178122"/>
    </source>
</evidence>
<dbReference type="AlphaFoldDB" id="A0A1G1YLZ3"/>
<sequence>MAKVQIGRNYLILRDQLREEIRRGELRGLERIAEDHACFCCARRIEGRMYKVEREIVQETVQETERYFLHPKCYEDARVLEYREGMVVQ</sequence>
<dbReference type="Proteomes" id="UP000178122">
    <property type="component" value="Unassembled WGS sequence"/>
</dbReference>
<gene>
    <name evidence="1" type="ORF">A2912_02045</name>
</gene>
<evidence type="ECO:0000313" key="1">
    <source>
        <dbReference type="EMBL" id="OGY53383.1"/>
    </source>
</evidence>
<comment type="caution">
    <text evidence="1">The sequence shown here is derived from an EMBL/GenBank/DDBJ whole genome shotgun (WGS) entry which is preliminary data.</text>
</comment>
<accession>A0A1G1YLZ3</accession>
<proteinExistence type="predicted"/>
<dbReference type="EMBL" id="MHIN01000048">
    <property type="protein sequence ID" value="OGY53383.1"/>
    <property type="molecule type" value="Genomic_DNA"/>
</dbReference>